<dbReference type="InterPro" id="IPR033133">
    <property type="entry name" value="PUM-HD"/>
</dbReference>
<dbReference type="Proteomes" id="UP000694621">
    <property type="component" value="Unplaced"/>
</dbReference>
<dbReference type="PROSITE" id="PS50303">
    <property type="entry name" value="PUM_HD"/>
    <property type="match status" value="1"/>
</dbReference>
<dbReference type="PROSITE" id="PS50302">
    <property type="entry name" value="PUM"/>
    <property type="match status" value="1"/>
</dbReference>
<dbReference type="GO" id="GO:0003729">
    <property type="term" value="F:mRNA binding"/>
    <property type="evidence" value="ECO:0007669"/>
    <property type="project" value="TreeGrafter"/>
</dbReference>
<dbReference type="SMART" id="SM00025">
    <property type="entry name" value="Pumilio"/>
    <property type="match status" value="4"/>
</dbReference>
<proteinExistence type="predicted"/>
<dbReference type="InterPro" id="IPR001313">
    <property type="entry name" value="Pumilio_RNA-bd_rpt"/>
</dbReference>
<feature type="domain" description="PUM-HD" evidence="3">
    <location>
        <begin position="1"/>
        <end position="263"/>
    </location>
</feature>
<dbReference type="FunFam" id="1.25.10.10:FF:000207">
    <property type="entry name" value="Pumilio RNA-binding family member 3"/>
    <property type="match status" value="1"/>
</dbReference>
<dbReference type="InterPro" id="IPR011989">
    <property type="entry name" value="ARM-like"/>
</dbReference>
<feature type="repeat" description="Pumilio" evidence="2">
    <location>
        <begin position="58"/>
        <end position="94"/>
    </location>
</feature>
<dbReference type="InterPro" id="IPR016024">
    <property type="entry name" value="ARM-type_fold"/>
</dbReference>
<dbReference type="PANTHER" id="PTHR13389:SF0">
    <property type="entry name" value="PUMILIO HOMOLOG 3"/>
    <property type="match status" value="1"/>
</dbReference>
<dbReference type="GO" id="GO:0006417">
    <property type="term" value="P:regulation of translation"/>
    <property type="evidence" value="ECO:0007669"/>
    <property type="project" value="TreeGrafter"/>
</dbReference>
<organism evidence="4 5">
    <name type="scientific">Astyanax mexicanus</name>
    <name type="common">Blind cave fish</name>
    <name type="synonym">Astyanax fasciatus mexicanus</name>
    <dbReference type="NCBI Taxonomy" id="7994"/>
    <lineage>
        <taxon>Eukaryota</taxon>
        <taxon>Metazoa</taxon>
        <taxon>Chordata</taxon>
        <taxon>Craniata</taxon>
        <taxon>Vertebrata</taxon>
        <taxon>Euteleostomi</taxon>
        <taxon>Actinopterygii</taxon>
        <taxon>Neopterygii</taxon>
        <taxon>Teleostei</taxon>
        <taxon>Ostariophysi</taxon>
        <taxon>Characiformes</taxon>
        <taxon>Characoidei</taxon>
        <taxon>Acestrorhamphidae</taxon>
        <taxon>Acestrorhamphinae</taxon>
        <taxon>Astyanax</taxon>
    </lineage>
</organism>
<protein>
    <recommendedName>
        <fullName evidence="3">PUM-HD domain-containing protein</fullName>
    </recommendedName>
</protein>
<dbReference type="PANTHER" id="PTHR13389">
    <property type="entry name" value="PUMILIO HOMOLOG 3"/>
    <property type="match status" value="1"/>
</dbReference>
<dbReference type="SUPFAM" id="SSF48371">
    <property type="entry name" value="ARM repeat"/>
    <property type="match status" value="1"/>
</dbReference>
<reference evidence="4" key="1">
    <citation type="submission" date="2025-08" db="UniProtKB">
        <authorList>
            <consortium name="Ensembl"/>
        </authorList>
    </citation>
    <scope>IDENTIFICATION</scope>
</reference>
<sequence length="263" mass="30538">MIRRKDCDKDKKEKLLKELRELVRGKVKTIAFAHDSTRVLQCFIQFGNDKQRQEIFDELKDHMVELSKSKYARNIVKKFLMYGSKQQVGEVMLAFKGKVRQMLRHSEASSVVEYAYNDKAILSQRLMLTEELYGNTFQVCKSTVCPTLEKVLESNPEKLESIADEMKQILTPMAQKEAVIKHSLVHKVFLDFFLHAPDKLKSEMIESIRESVVYMAHTHDGARVTMHCLWHGTSKDRKVIIKTMKTYIAKFAMVNAFVQSDLQ</sequence>
<dbReference type="AlphaFoldDB" id="A0A8B9JHU7"/>
<dbReference type="Ensembl" id="ENSAMXT00005024082.1">
    <property type="protein sequence ID" value="ENSAMXP00005021788.1"/>
    <property type="gene ID" value="ENSAMXG00005011071.1"/>
</dbReference>
<evidence type="ECO:0000313" key="5">
    <source>
        <dbReference type="Proteomes" id="UP000694621"/>
    </source>
</evidence>
<name>A0A8B9JHU7_ASTMX</name>
<dbReference type="GO" id="GO:0005730">
    <property type="term" value="C:nucleolus"/>
    <property type="evidence" value="ECO:0007669"/>
    <property type="project" value="TreeGrafter"/>
</dbReference>
<accession>A0A8B9JHU7</accession>
<evidence type="ECO:0000259" key="3">
    <source>
        <dbReference type="PROSITE" id="PS50303"/>
    </source>
</evidence>
<evidence type="ECO:0000256" key="1">
    <source>
        <dbReference type="ARBA" id="ARBA00022737"/>
    </source>
</evidence>
<keyword evidence="1" id="KW-0677">Repeat</keyword>
<dbReference type="Gene3D" id="1.25.10.10">
    <property type="entry name" value="Leucine-rich Repeat Variant"/>
    <property type="match status" value="1"/>
</dbReference>
<evidence type="ECO:0000256" key="2">
    <source>
        <dbReference type="PROSITE-ProRule" id="PRU00317"/>
    </source>
</evidence>
<dbReference type="InterPro" id="IPR040059">
    <property type="entry name" value="PUM3"/>
</dbReference>
<dbReference type="Pfam" id="PF00806">
    <property type="entry name" value="PUF"/>
    <property type="match status" value="2"/>
</dbReference>
<evidence type="ECO:0000313" key="4">
    <source>
        <dbReference type="Ensembl" id="ENSAMXP00005021788.1"/>
    </source>
</evidence>